<evidence type="ECO:0000313" key="1">
    <source>
        <dbReference type="EMBL" id="MUH37059.1"/>
    </source>
</evidence>
<dbReference type="Proteomes" id="UP000540519">
    <property type="component" value="Unassembled WGS sequence"/>
</dbReference>
<proteinExistence type="predicted"/>
<accession>A0A7X2ZVD6</accession>
<dbReference type="EMBL" id="RCNR01000030">
    <property type="protein sequence ID" value="MUH37059.1"/>
    <property type="molecule type" value="Genomic_DNA"/>
</dbReference>
<dbReference type="InterPro" id="IPR047715">
    <property type="entry name" value="EboA_dom"/>
</dbReference>
<evidence type="ECO:0008006" key="3">
    <source>
        <dbReference type="Google" id="ProtNLM"/>
    </source>
</evidence>
<protein>
    <recommendedName>
        <fullName evidence="3">HEAT repeat domain-containing protein</fullName>
    </recommendedName>
</protein>
<dbReference type="AlphaFoldDB" id="A0A7X2ZVD6"/>
<keyword evidence="2" id="KW-1185">Reference proteome</keyword>
<dbReference type="OrthoDB" id="325673at2"/>
<organism evidence="1 2">
    <name type="scientific">Zobellia amurskyensis</name>
    <dbReference type="NCBI Taxonomy" id="248905"/>
    <lineage>
        <taxon>Bacteria</taxon>
        <taxon>Pseudomonadati</taxon>
        <taxon>Bacteroidota</taxon>
        <taxon>Flavobacteriia</taxon>
        <taxon>Flavobacteriales</taxon>
        <taxon>Flavobacteriaceae</taxon>
        <taxon>Zobellia</taxon>
    </lineage>
</organism>
<gene>
    <name evidence="1" type="ORF">D9O36_14500</name>
</gene>
<reference evidence="1 2" key="1">
    <citation type="journal article" date="2019" name="Mar. Drugs">
        <title>Comparative Genomics and CAZyme Genome Repertoires of Marine Zobellia amurskyensis KMM 3526(T) and Zobellia laminariae KMM 3676(T).</title>
        <authorList>
            <person name="Chernysheva N."/>
            <person name="Bystritskaya E."/>
            <person name="Stenkova A."/>
            <person name="Golovkin I."/>
            <person name="Nedashkovskaya O."/>
            <person name="Isaeva M."/>
        </authorList>
    </citation>
    <scope>NUCLEOTIDE SEQUENCE [LARGE SCALE GENOMIC DNA]</scope>
    <source>
        <strain evidence="1 2">KMM 3526</strain>
    </source>
</reference>
<evidence type="ECO:0000313" key="2">
    <source>
        <dbReference type="Proteomes" id="UP000540519"/>
    </source>
</evidence>
<dbReference type="RefSeq" id="WP_155600450.1">
    <property type="nucleotide sequence ID" value="NZ_RCNR01000030.1"/>
</dbReference>
<comment type="caution">
    <text evidence="1">The sequence shown here is derived from an EMBL/GenBank/DDBJ whole genome shotgun (WGS) entry which is preliminary data.</text>
</comment>
<dbReference type="NCBIfam" id="NF035938">
    <property type="entry name" value="EboA_domain"/>
    <property type="match status" value="1"/>
</dbReference>
<name>A0A7X2ZVD6_9FLAO</name>
<sequence>MELTKIDQELQSLLSSNLDSGIDSWLHEKLEQIISSSSTKDLYMTYSLLASKIDSSVILNLSEDTDEVTQYLKTQHATTLQVARIYLLIKVLKANGDFFVPKVANLIQVADTGELETFLKYLVLLPNAENYKQTAVEALRTNIATIFEAISMQNPYPAKYFNDQQWNQMFLKAAFMQLDLSTILSIDERANKDLARIISDYAHERWAASREIEPLFWRPVAAFLDENLLQDMERLFASDNPVENKVAALCCLNSEEPKAKELLAKHPKLKAQVENKTITWKNIKD</sequence>